<evidence type="ECO:0000313" key="3">
    <source>
        <dbReference type="Proteomes" id="UP000267096"/>
    </source>
</evidence>
<evidence type="ECO:0000313" key="4">
    <source>
        <dbReference type="WBParaSite" id="ASIM_0000892701-mRNA-1"/>
    </source>
</evidence>
<accession>A0A0M3JMN9</accession>
<proteinExistence type="predicted"/>
<dbReference type="Proteomes" id="UP000267096">
    <property type="component" value="Unassembled WGS sequence"/>
</dbReference>
<keyword evidence="1" id="KW-0175">Coiled coil</keyword>
<reference evidence="4" key="1">
    <citation type="submission" date="2017-02" db="UniProtKB">
        <authorList>
            <consortium name="WormBaseParasite"/>
        </authorList>
    </citation>
    <scope>IDENTIFICATION</scope>
</reference>
<feature type="coiled-coil region" evidence="1">
    <location>
        <begin position="18"/>
        <end position="45"/>
    </location>
</feature>
<reference evidence="2 3" key="2">
    <citation type="submission" date="2018-11" db="EMBL/GenBank/DDBJ databases">
        <authorList>
            <consortium name="Pathogen Informatics"/>
        </authorList>
    </citation>
    <scope>NUCLEOTIDE SEQUENCE [LARGE SCALE GENOMIC DNA]</scope>
</reference>
<name>A0A0M3JMN9_ANISI</name>
<evidence type="ECO:0000313" key="2">
    <source>
        <dbReference type="EMBL" id="VDK33506.1"/>
    </source>
</evidence>
<sequence length="92" mass="10783">MILIGIWRGYFINSVMLIDALATEKRRAEVETLKIEEERNRLKLQLCERTRRGSSAESEDEDLKKKVEFLFSSHSFCSGIHDDDTECCEFHK</sequence>
<dbReference type="WBParaSite" id="ASIM_0000892701-mRNA-1">
    <property type="protein sequence ID" value="ASIM_0000892701-mRNA-1"/>
    <property type="gene ID" value="ASIM_0000892701"/>
</dbReference>
<protein>
    <submittedName>
        <fullName evidence="4">Transmembrane protein</fullName>
    </submittedName>
</protein>
<dbReference type="AlphaFoldDB" id="A0A0M3JMN9"/>
<dbReference type="EMBL" id="UYRR01024159">
    <property type="protein sequence ID" value="VDK33506.1"/>
    <property type="molecule type" value="Genomic_DNA"/>
</dbReference>
<gene>
    <name evidence="2" type="ORF">ASIM_LOCUS8662</name>
</gene>
<evidence type="ECO:0000256" key="1">
    <source>
        <dbReference type="SAM" id="Coils"/>
    </source>
</evidence>
<keyword evidence="3" id="KW-1185">Reference proteome</keyword>
<organism evidence="4">
    <name type="scientific">Anisakis simplex</name>
    <name type="common">Herring worm</name>
    <dbReference type="NCBI Taxonomy" id="6269"/>
    <lineage>
        <taxon>Eukaryota</taxon>
        <taxon>Metazoa</taxon>
        <taxon>Ecdysozoa</taxon>
        <taxon>Nematoda</taxon>
        <taxon>Chromadorea</taxon>
        <taxon>Rhabditida</taxon>
        <taxon>Spirurina</taxon>
        <taxon>Ascaridomorpha</taxon>
        <taxon>Ascaridoidea</taxon>
        <taxon>Anisakidae</taxon>
        <taxon>Anisakis</taxon>
        <taxon>Anisakis simplex complex</taxon>
    </lineage>
</organism>